<organism evidence="1 2">
    <name type="scientific">Seminavis robusta</name>
    <dbReference type="NCBI Taxonomy" id="568900"/>
    <lineage>
        <taxon>Eukaryota</taxon>
        <taxon>Sar</taxon>
        <taxon>Stramenopiles</taxon>
        <taxon>Ochrophyta</taxon>
        <taxon>Bacillariophyta</taxon>
        <taxon>Bacillariophyceae</taxon>
        <taxon>Bacillariophycidae</taxon>
        <taxon>Naviculales</taxon>
        <taxon>Naviculaceae</taxon>
        <taxon>Seminavis</taxon>
    </lineage>
</organism>
<evidence type="ECO:0000313" key="2">
    <source>
        <dbReference type="Proteomes" id="UP001153069"/>
    </source>
</evidence>
<evidence type="ECO:0000313" key="1">
    <source>
        <dbReference type="EMBL" id="CAB9501076.1"/>
    </source>
</evidence>
<gene>
    <name evidence="1" type="ORF">SEMRO_99_G050840.1</name>
</gene>
<reference evidence="1" key="1">
    <citation type="submission" date="2020-06" db="EMBL/GenBank/DDBJ databases">
        <authorList>
            <consortium name="Plant Systems Biology data submission"/>
        </authorList>
    </citation>
    <scope>NUCLEOTIDE SEQUENCE</scope>
    <source>
        <strain evidence="1">D6</strain>
    </source>
</reference>
<comment type="caution">
    <text evidence="1">The sequence shown here is derived from an EMBL/GenBank/DDBJ whole genome shotgun (WGS) entry which is preliminary data.</text>
</comment>
<accession>A0A9N8DI55</accession>
<keyword evidence="2" id="KW-1185">Reference proteome</keyword>
<dbReference type="Proteomes" id="UP001153069">
    <property type="component" value="Unassembled WGS sequence"/>
</dbReference>
<protein>
    <submittedName>
        <fullName evidence="1">Uncharacterized protein</fullName>
    </submittedName>
</protein>
<proteinExistence type="predicted"/>
<sequence>MTKAEIKKGILLGRHVFILSEPLCPFELWVEESEAESEITQLNKFLGEKVVHRFCLMDLVSYEDPNSSGHFGNKHNNNHLKVDDDDCTYMQEVVNKNGLTPIVPVSDGKNDESVTLSDPYFLVASKFYKRVKGLRTAKLMEELKMENDEGWCAEWFPDMRFITQDALMKALVEDQPRLLRFLVANTDTFTDNHDTRLYAPGYLGQSEPLISKYRSFMAELAAHGVRVYPPVSTTCFFHDKPRRDESLTPFMLPNVYVVLPQKTINDVPWESLTFIQLVHFADERILNRPANGEWKTGTGILNGLRKPERFRNGYYIKPADSCAGNSVLWVRVDFGPDGNQNGIAIAMDLSGETFTSPKAWYEGLAVKSKVWCFQVAEPCLRGREYRVFFHVGPNGHNQYLCLLNTNYPFQESEENGIVSKPGHIGWQSFVGLPKGNQKNKQLTFAKLHQLVRTSQYEGTKPAEWKFLANEVGKGNLFKDFRTAIDSCGTKVMHTHLIYRFDIFETDYRSGVEKETVDSWQQTLSPGSLPPDYKAPYLVFWDSGLLLFGEGSFPWLFSAGTKTFLVETDQMTQELQSELRVPTHQRLPHS</sequence>
<dbReference type="AlphaFoldDB" id="A0A9N8DI55"/>
<name>A0A9N8DI55_9STRA</name>
<dbReference type="EMBL" id="CAICTM010000098">
    <property type="protein sequence ID" value="CAB9501076.1"/>
    <property type="molecule type" value="Genomic_DNA"/>
</dbReference>